<dbReference type="AlphaFoldDB" id="A0ABD5V9U9"/>
<organism evidence="2 3">
    <name type="scientific">Halorubellus litoreus</name>
    <dbReference type="NCBI Taxonomy" id="755308"/>
    <lineage>
        <taxon>Archaea</taxon>
        <taxon>Methanobacteriati</taxon>
        <taxon>Methanobacteriota</taxon>
        <taxon>Stenosarchaea group</taxon>
        <taxon>Halobacteria</taxon>
        <taxon>Halobacteriales</taxon>
        <taxon>Halorubellaceae</taxon>
        <taxon>Halorubellus</taxon>
    </lineage>
</organism>
<sequence>MPDSSARDRGVLTNADRAYLRGDRTYGSVQAERNARARIRQRTLDALLDFETLVEGLEDRDLDLVFASSLADRDGTEAFDALVSTVAFLYRGVDRTDLDFETVLREGVNLAEAADDRAATVSLDVTNHDLDVDHLTGKLEAGESLSLTEIAYLYESTEVARDELATYFDDDAGELDDGRVQSKVTDY</sequence>
<comment type="caution">
    <text evidence="2">The sequence shown here is derived from an EMBL/GenBank/DDBJ whole genome shotgun (WGS) entry which is preliminary data.</text>
</comment>
<dbReference type="RefSeq" id="WP_336349154.1">
    <property type="nucleotide sequence ID" value="NZ_JAZAQL010000001.1"/>
</dbReference>
<reference evidence="2 3" key="1">
    <citation type="journal article" date="2019" name="Int. J. Syst. Evol. Microbiol.">
        <title>The Global Catalogue of Microorganisms (GCM) 10K type strain sequencing project: providing services to taxonomists for standard genome sequencing and annotation.</title>
        <authorList>
            <consortium name="The Broad Institute Genomics Platform"/>
            <consortium name="The Broad Institute Genome Sequencing Center for Infectious Disease"/>
            <person name="Wu L."/>
            <person name="Ma J."/>
        </authorList>
    </citation>
    <scope>NUCLEOTIDE SEQUENCE [LARGE SCALE GENOMIC DNA]</scope>
    <source>
        <strain evidence="2 3">GX26</strain>
    </source>
</reference>
<feature type="domain" description="Domain of unknown function" evidence="1">
    <location>
        <begin position="11"/>
        <end position="182"/>
    </location>
</feature>
<dbReference type="InterPro" id="IPR058415">
    <property type="entry name" value="DUF8102"/>
</dbReference>
<evidence type="ECO:0000313" key="3">
    <source>
        <dbReference type="Proteomes" id="UP001596395"/>
    </source>
</evidence>
<proteinExistence type="predicted"/>
<protein>
    <recommendedName>
        <fullName evidence="1">Domain of unknown function domain-containing protein</fullName>
    </recommendedName>
</protein>
<keyword evidence="3" id="KW-1185">Reference proteome</keyword>
<gene>
    <name evidence="2" type="ORF">ACFQGB_04730</name>
</gene>
<dbReference type="EMBL" id="JBHSXN010000001">
    <property type="protein sequence ID" value="MFC6952162.1"/>
    <property type="molecule type" value="Genomic_DNA"/>
</dbReference>
<evidence type="ECO:0000259" key="1">
    <source>
        <dbReference type="Pfam" id="PF26404"/>
    </source>
</evidence>
<dbReference type="Proteomes" id="UP001596395">
    <property type="component" value="Unassembled WGS sequence"/>
</dbReference>
<evidence type="ECO:0000313" key="2">
    <source>
        <dbReference type="EMBL" id="MFC6952162.1"/>
    </source>
</evidence>
<name>A0ABD5V9U9_9EURY</name>
<dbReference type="Pfam" id="PF26404">
    <property type="entry name" value="DUF8102"/>
    <property type="match status" value="1"/>
</dbReference>
<accession>A0ABD5V9U9</accession>